<sequence length="481" mass="51278">MAQSQTAVLSRPKLANVSRRLAGYLPLSSTCPSLPHVQIGARPHTLSDCVQSGMQHGGRLDEEGTLIVTPGPCIPSPTTDKGKRAQTHGPMNTTSGHELTGAGADAGAGAGAGADAGGGAGASVMSFETLMPSRRFGGDDVAANNRRSTPVVDETTHHGAARIRITNATRSTEYGAMSADRNSRGTDMDGGRSHRRDAAGVNFTCASESHFPAIAAADSKHMEGLAAHVDSSSRKSLQPLRISNTIEHFEALVSGDGSDSKLKSSIRLPKHLTGSSSCHLSKLEGRPKMGTTESASRKFSNSWGPARFRKSRVPCGSDARQSKYSDEPSHRGPSLQAPADGTDERSPPAAEHWPAGFHPNDKKMSTSHVAQVQTSKARSMAGGRLRPKGPRPQPTTTTGHERTSQPAERPATETDVRADKGHGHGSWRSRRRWVSRSSIPLVAQADCALQQPKPIRVNEVRRLVSLCRDKMTARKYRAQTD</sequence>
<reference evidence="2" key="1">
    <citation type="journal article" date="2020" name="bioRxiv">
        <title>Whole genome comparisons of ergot fungi reveals the divergence and evolution of species within the genus Claviceps are the result of varying mechanisms driving genome evolution and host range expansion.</title>
        <authorList>
            <person name="Wyka S.A."/>
            <person name="Mondo S.J."/>
            <person name="Liu M."/>
            <person name="Dettman J."/>
            <person name="Nalam V."/>
            <person name="Broders K.D."/>
        </authorList>
    </citation>
    <scope>NUCLEOTIDE SEQUENCE</scope>
    <source>
        <strain evidence="2">CCC 489</strain>
    </source>
</reference>
<feature type="compositionally biased region" description="Basic and acidic residues" evidence="1">
    <location>
        <begin position="320"/>
        <end position="330"/>
    </location>
</feature>
<dbReference type="Proteomes" id="UP000811619">
    <property type="component" value="Unassembled WGS sequence"/>
</dbReference>
<dbReference type="EMBL" id="SRPY01000023">
    <property type="protein sequence ID" value="KAG5930146.1"/>
    <property type="molecule type" value="Genomic_DNA"/>
</dbReference>
<feature type="compositionally biased region" description="Basic and acidic residues" evidence="1">
    <location>
        <begin position="410"/>
        <end position="422"/>
    </location>
</feature>
<feature type="region of interest" description="Disordered" evidence="1">
    <location>
        <begin position="63"/>
        <end position="120"/>
    </location>
</feature>
<keyword evidence="3" id="KW-1185">Reference proteome</keyword>
<evidence type="ECO:0000313" key="2">
    <source>
        <dbReference type="EMBL" id="KAG5930146.1"/>
    </source>
</evidence>
<name>A0A8K0JCX5_9HYPO</name>
<feature type="compositionally biased region" description="Polar residues" evidence="1">
    <location>
        <begin position="291"/>
        <end position="303"/>
    </location>
</feature>
<evidence type="ECO:0000256" key="1">
    <source>
        <dbReference type="SAM" id="MobiDB-lite"/>
    </source>
</evidence>
<feature type="region of interest" description="Disordered" evidence="1">
    <location>
        <begin position="271"/>
        <end position="431"/>
    </location>
</feature>
<feature type="region of interest" description="Disordered" evidence="1">
    <location>
        <begin position="138"/>
        <end position="157"/>
    </location>
</feature>
<evidence type="ECO:0000313" key="3">
    <source>
        <dbReference type="Proteomes" id="UP000811619"/>
    </source>
</evidence>
<comment type="caution">
    <text evidence="2">The sequence shown here is derived from an EMBL/GenBank/DDBJ whole genome shotgun (WGS) entry which is preliminary data.</text>
</comment>
<feature type="compositionally biased region" description="Polar residues" evidence="1">
    <location>
        <begin position="366"/>
        <end position="377"/>
    </location>
</feature>
<accession>A0A8K0JCX5</accession>
<dbReference type="OrthoDB" id="5084700at2759"/>
<proteinExistence type="predicted"/>
<gene>
    <name evidence="2" type="ORF">E4U42_002885</name>
</gene>
<dbReference type="AlphaFoldDB" id="A0A8K0JCX5"/>
<feature type="compositionally biased region" description="Gly residues" evidence="1">
    <location>
        <begin position="104"/>
        <end position="120"/>
    </location>
</feature>
<protein>
    <submittedName>
        <fullName evidence="2">Uncharacterized protein</fullName>
    </submittedName>
</protein>
<organism evidence="2 3">
    <name type="scientific">Claviceps africana</name>
    <dbReference type="NCBI Taxonomy" id="83212"/>
    <lineage>
        <taxon>Eukaryota</taxon>
        <taxon>Fungi</taxon>
        <taxon>Dikarya</taxon>
        <taxon>Ascomycota</taxon>
        <taxon>Pezizomycotina</taxon>
        <taxon>Sordariomycetes</taxon>
        <taxon>Hypocreomycetidae</taxon>
        <taxon>Hypocreales</taxon>
        <taxon>Clavicipitaceae</taxon>
        <taxon>Claviceps</taxon>
    </lineage>
</organism>